<dbReference type="Pfam" id="PF13419">
    <property type="entry name" value="HAD_2"/>
    <property type="match status" value="1"/>
</dbReference>
<reference evidence="2" key="1">
    <citation type="journal article" date="2019" name="Int. J. Syst. Evol. Microbiol.">
        <title>The Global Catalogue of Microorganisms (GCM) 10K type strain sequencing project: providing services to taxonomists for standard genome sequencing and annotation.</title>
        <authorList>
            <consortium name="The Broad Institute Genomics Platform"/>
            <consortium name="The Broad Institute Genome Sequencing Center for Infectious Disease"/>
            <person name="Wu L."/>
            <person name="Ma J."/>
        </authorList>
    </citation>
    <scope>NUCLEOTIDE SEQUENCE [LARGE SCALE GENOMIC DNA]</scope>
    <source>
        <strain evidence="2">CCUG 62952</strain>
    </source>
</reference>
<proteinExistence type="predicted"/>
<dbReference type="SFLD" id="SFLDG01129">
    <property type="entry name" value="C1.5:_HAD__Beta-PGM__Phosphata"/>
    <property type="match status" value="1"/>
</dbReference>
<dbReference type="InterPro" id="IPR041492">
    <property type="entry name" value="HAD_2"/>
</dbReference>
<dbReference type="PANTHER" id="PTHR43611:SF3">
    <property type="entry name" value="FLAVIN MONONUCLEOTIDE HYDROLASE 1, CHLOROPLATIC"/>
    <property type="match status" value="1"/>
</dbReference>
<name>A0ABW3CVP5_9FLAO</name>
<dbReference type="InterPro" id="IPR036412">
    <property type="entry name" value="HAD-like_sf"/>
</dbReference>
<dbReference type="EMBL" id="JBHTJH010000004">
    <property type="protein sequence ID" value="MFD0861866.1"/>
    <property type="molecule type" value="Genomic_DNA"/>
</dbReference>
<dbReference type="InterPro" id="IPR006439">
    <property type="entry name" value="HAD-SF_hydro_IA"/>
</dbReference>
<dbReference type="Gene3D" id="3.40.50.1000">
    <property type="entry name" value="HAD superfamily/HAD-like"/>
    <property type="match status" value="1"/>
</dbReference>
<dbReference type="CDD" id="cd02603">
    <property type="entry name" value="HAD_sEH-N_like"/>
    <property type="match status" value="1"/>
</dbReference>
<keyword evidence="1" id="KW-0378">Hydrolase</keyword>
<dbReference type="NCBIfam" id="TIGR01509">
    <property type="entry name" value="HAD-SF-IA-v3"/>
    <property type="match status" value="1"/>
</dbReference>
<gene>
    <name evidence="1" type="ORF">ACFQ1M_06580</name>
</gene>
<dbReference type="SUPFAM" id="SSF56784">
    <property type="entry name" value="HAD-like"/>
    <property type="match status" value="1"/>
</dbReference>
<dbReference type="GO" id="GO:0016787">
    <property type="term" value="F:hydrolase activity"/>
    <property type="evidence" value="ECO:0007669"/>
    <property type="project" value="UniProtKB-KW"/>
</dbReference>
<accession>A0ABW3CVP5</accession>
<evidence type="ECO:0000313" key="1">
    <source>
        <dbReference type="EMBL" id="MFD0861866.1"/>
    </source>
</evidence>
<dbReference type="RefSeq" id="WP_386405691.1">
    <property type="nucleotide sequence ID" value="NZ_JBHTJH010000004.1"/>
</dbReference>
<sequence>MIKNILFDFGDIFIDLDKMATFNELVRLGISEFTEEMMLFNQQYEKGLLSSEEFIDFYARQFPQATKEQLIDAWNAIILSFPERRLAWLEHHALHGQLRFFLLSNTNALHITKVKERMTLARYERFRSCFERFYLSHEIGMRKPDVEIFDLVLEKNDLIAEETLFIDDTKEHIDAADKLGIKTWNLIPGQEDVTELFIRKRDLF</sequence>
<comment type="caution">
    <text evidence="1">The sequence shown here is derived from an EMBL/GenBank/DDBJ whole genome shotgun (WGS) entry which is preliminary data.</text>
</comment>
<evidence type="ECO:0000313" key="2">
    <source>
        <dbReference type="Proteomes" id="UP001596978"/>
    </source>
</evidence>
<dbReference type="InterPro" id="IPR023198">
    <property type="entry name" value="PGP-like_dom2"/>
</dbReference>
<organism evidence="1 2">
    <name type="scientific">Sungkyunkwania multivorans</name>
    <dbReference type="NCBI Taxonomy" id="1173618"/>
    <lineage>
        <taxon>Bacteria</taxon>
        <taxon>Pseudomonadati</taxon>
        <taxon>Bacteroidota</taxon>
        <taxon>Flavobacteriia</taxon>
        <taxon>Flavobacteriales</taxon>
        <taxon>Flavobacteriaceae</taxon>
        <taxon>Sungkyunkwania</taxon>
    </lineage>
</organism>
<keyword evidence="2" id="KW-1185">Reference proteome</keyword>
<dbReference type="InterPro" id="IPR023214">
    <property type="entry name" value="HAD_sf"/>
</dbReference>
<dbReference type="Gene3D" id="1.10.150.240">
    <property type="entry name" value="Putative phosphatase, domain 2"/>
    <property type="match status" value="1"/>
</dbReference>
<dbReference type="SFLD" id="SFLDS00003">
    <property type="entry name" value="Haloacid_Dehalogenase"/>
    <property type="match status" value="1"/>
</dbReference>
<dbReference type="PANTHER" id="PTHR43611">
    <property type="entry name" value="ALPHA-D-GLUCOSE 1-PHOSPHATE PHOSPHATASE"/>
    <property type="match status" value="1"/>
</dbReference>
<protein>
    <submittedName>
        <fullName evidence="1">HAD family hydrolase</fullName>
    </submittedName>
</protein>
<dbReference type="Proteomes" id="UP001596978">
    <property type="component" value="Unassembled WGS sequence"/>
</dbReference>